<accession>A0ABV4CVG4</accession>
<dbReference type="Gene3D" id="3.60.21.10">
    <property type="match status" value="1"/>
</dbReference>
<reference evidence="2 3" key="1">
    <citation type="submission" date="2024-03" db="EMBL/GenBank/DDBJ databases">
        <title>Mouse gut bacterial collection (mGBC) of GemPharmatech.</title>
        <authorList>
            <person name="He Y."/>
            <person name="Dong L."/>
            <person name="Wu D."/>
            <person name="Gao X."/>
            <person name="Lin Z."/>
        </authorList>
    </citation>
    <scope>NUCLEOTIDE SEQUENCE [LARGE SCALE GENOMIC DNA]</scope>
    <source>
        <strain evidence="2 3">54-13</strain>
    </source>
</reference>
<gene>
    <name evidence="2" type="ORF">AAK873_07035</name>
</gene>
<evidence type="ECO:0000313" key="3">
    <source>
        <dbReference type="Proteomes" id="UP001565200"/>
    </source>
</evidence>
<dbReference type="Proteomes" id="UP001565200">
    <property type="component" value="Unassembled WGS sequence"/>
</dbReference>
<organism evidence="2 3">
    <name type="scientific">Heminiphilus faecis</name>
    <dbReference type="NCBI Taxonomy" id="2601703"/>
    <lineage>
        <taxon>Bacteria</taxon>
        <taxon>Pseudomonadati</taxon>
        <taxon>Bacteroidota</taxon>
        <taxon>Bacteroidia</taxon>
        <taxon>Bacteroidales</taxon>
        <taxon>Muribaculaceae</taxon>
        <taxon>Heminiphilus</taxon>
    </lineage>
</organism>
<dbReference type="InterPro" id="IPR029052">
    <property type="entry name" value="Metallo-depent_PP-like"/>
</dbReference>
<evidence type="ECO:0000259" key="1">
    <source>
        <dbReference type="Pfam" id="PF00149"/>
    </source>
</evidence>
<dbReference type="SUPFAM" id="SSF56300">
    <property type="entry name" value="Metallo-dependent phosphatases"/>
    <property type="match status" value="1"/>
</dbReference>
<name>A0ABV4CVG4_9BACT</name>
<dbReference type="RefSeq" id="WP_121699715.1">
    <property type="nucleotide sequence ID" value="NZ_JBCLPP010000016.1"/>
</dbReference>
<dbReference type="Pfam" id="PF00149">
    <property type="entry name" value="Metallophos"/>
    <property type="match status" value="1"/>
</dbReference>
<evidence type="ECO:0000313" key="2">
    <source>
        <dbReference type="EMBL" id="MEY8245368.1"/>
    </source>
</evidence>
<comment type="caution">
    <text evidence="2">The sequence shown here is derived from an EMBL/GenBank/DDBJ whole genome shotgun (WGS) entry which is preliminary data.</text>
</comment>
<protein>
    <submittedName>
        <fullName evidence="2">Metallophosphoesterase</fullName>
    </submittedName>
</protein>
<feature type="domain" description="Calcineurin-like phosphoesterase" evidence="1">
    <location>
        <begin position="4"/>
        <end position="125"/>
    </location>
</feature>
<keyword evidence="3" id="KW-1185">Reference proteome</keyword>
<proteinExistence type="predicted"/>
<sequence>MSNVYFTSDLHLGHRRILELYQWRPFAQMGDIEAHDNKLIELWNSTVSKHDMVYILGDFSLKSANENRKILERLNGYKYLCPGNHDSSLKSLSNYFEKVEQIMIAKFKKEIYTFLQSDMEFVLCHYPLVEWAGMHHGVFHLHGHCHGQCETPDPRRIDVGIDSTKSILISLEEVLMHFNLTLGTPVESE</sequence>
<dbReference type="InterPro" id="IPR004843">
    <property type="entry name" value="Calcineurin-like_PHP"/>
</dbReference>
<dbReference type="EMBL" id="JBCLPP010000016">
    <property type="protein sequence ID" value="MEY8245368.1"/>
    <property type="molecule type" value="Genomic_DNA"/>
</dbReference>